<evidence type="ECO:0000256" key="1">
    <source>
        <dbReference type="SAM" id="MobiDB-lite"/>
    </source>
</evidence>
<name>A0A2H1WMQ3_SPOFR</name>
<dbReference type="EMBL" id="ODYU01009726">
    <property type="protein sequence ID" value="SOQ54350.1"/>
    <property type="molecule type" value="Genomic_DNA"/>
</dbReference>
<gene>
    <name evidence="2" type="ORF">SFRICE_039116</name>
</gene>
<feature type="region of interest" description="Disordered" evidence="1">
    <location>
        <begin position="1"/>
        <end position="24"/>
    </location>
</feature>
<sequence>MNEPRARAHSTSSTSRSMTAGARRTRSMELCKIYVAVAELANRSGRPRRRRRRRISKTDFVFDTLLTTFQEHSPDDELDVQTKIDNLRRIRTSTCVGAGFCIQHQPKWIQF</sequence>
<organism evidence="2">
    <name type="scientific">Spodoptera frugiperda</name>
    <name type="common">Fall armyworm</name>
    <dbReference type="NCBI Taxonomy" id="7108"/>
    <lineage>
        <taxon>Eukaryota</taxon>
        <taxon>Metazoa</taxon>
        <taxon>Ecdysozoa</taxon>
        <taxon>Arthropoda</taxon>
        <taxon>Hexapoda</taxon>
        <taxon>Insecta</taxon>
        <taxon>Pterygota</taxon>
        <taxon>Neoptera</taxon>
        <taxon>Endopterygota</taxon>
        <taxon>Lepidoptera</taxon>
        <taxon>Glossata</taxon>
        <taxon>Ditrysia</taxon>
        <taxon>Noctuoidea</taxon>
        <taxon>Noctuidae</taxon>
        <taxon>Amphipyrinae</taxon>
        <taxon>Spodoptera</taxon>
    </lineage>
</organism>
<dbReference type="AlphaFoldDB" id="A0A2H1WMQ3"/>
<accession>A0A2H1WMQ3</accession>
<protein>
    <submittedName>
        <fullName evidence="2">SFRICE_039116</fullName>
    </submittedName>
</protein>
<evidence type="ECO:0000313" key="2">
    <source>
        <dbReference type="EMBL" id="SOQ54350.1"/>
    </source>
</evidence>
<reference evidence="2" key="1">
    <citation type="submission" date="2016-07" db="EMBL/GenBank/DDBJ databases">
        <authorList>
            <person name="Bretaudeau A."/>
        </authorList>
    </citation>
    <scope>NUCLEOTIDE SEQUENCE</scope>
    <source>
        <strain evidence="2">Rice</strain>
        <tissue evidence="2">Whole body</tissue>
    </source>
</reference>
<feature type="compositionally biased region" description="Low complexity" evidence="1">
    <location>
        <begin position="9"/>
        <end position="22"/>
    </location>
</feature>
<proteinExistence type="predicted"/>